<name>A0A1M2VNS2_TRAPU</name>
<dbReference type="SUPFAM" id="SSF52047">
    <property type="entry name" value="RNI-like"/>
    <property type="match status" value="1"/>
</dbReference>
<accession>A0A1M2VNS2</accession>
<dbReference type="InterPro" id="IPR036047">
    <property type="entry name" value="F-box-like_dom_sf"/>
</dbReference>
<dbReference type="EMBL" id="MNAD01000958">
    <property type="protein sequence ID" value="OJT09254.1"/>
    <property type="molecule type" value="Genomic_DNA"/>
</dbReference>
<keyword evidence="2" id="KW-1185">Reference proteome</keyword>
<dbReference type="OrthoDB" id="2747681at2759"/>
<proteinExistence type="predicted"/>
<evidence type="ECO:0008006" key="3">
    <source>
        <dbReference type="Google" id="ProtNLM"/>
    </source>
</evidence>
<gene>
    <name evidence="1" type="ORF">TRAPUB_14329</name>
</gene>
<organism evidence="1 2">
    <name type="scientific">Trametes pubescens</name>
    <name type="common">White-rot fungus</name>
    <dbReference type="NCBI Taxonomy" id="154538"/>
    <lineage>
        <taxon>Eukaryota</taxon>
        <taxon>Fungi</taxon>
        <taxon>Dikarya</taxon>
        <taxon>Basidiomycota</taxon>
        <taxon>Agaricomycotina</taxon>
        <taxon>Agaricomycetes</taxon>
        <taxon>Polyporales</taxon>
        <taxon>Polyporaceae</taxon>
        <taxon>Trametes</taxon>
    </lineage>
</organism>
<protein>
    <recommendedName>
        <fullName evidence="3">F-box domain-containing protein</fullName>
    </recommendedName>
</protein>
<dbReference type="SUPFAM" id="SSF81383">
    <property type="entry name" value="F-box domain"/>
    <property type="match status" value="1"/>
</dbReference>
<dbReference type="OMA" id="LEVNEMD"/>
<dbReference type="AlphaFoldDB" id="A0A1M2VNS2"/>
<comment type="caution">
    <text evidence="1">The sequence shown here is derived from an EMBL/GenBank/DDBJ whole genome shotgun (WGS) entry which is preliminary data.</text>
</comment>
<evidence type="ECO:0000313" key="2">
    <source>
        <dbReference type="Proteomes" id="UP000184267"/>
    </source>
</evidence>
<reference evidence="1 2" key="1">
    <citation type="submission" date="2016-10" db="EMBL/GenBank/DDBJ databases">
        <title>Genome sequence of the basidiomycete white-rot fungus Trametes pubescens.</title>
        <authorList>
            <person name="Makela M.R."/>
            <person name="Granchi Z."/>
            <person name="Peng M."/>
            <person name="De Vries R.P."/>
            <person name="Grigoriev I."/>
            <person name="Riley R."/>
            <person name="Hilden K."/>
        </authorList>
    </citation>
    <scope>NUCLEOTIDE SEQUENCE [LARGE SCALE GENOMIC DNA]</scope>
    <source>
        <strain evidence="1 2">FBCC735</strain>
    </source>
</reference>
<dbReference type="Proteomes" id="UP000184267">
    <property type="component" value="Unassembled WGS sequence"/>
</dbReference>
<evidence type="ECO:0000313" key="1">
    <source>
        <dbReference type="EMBL" id="OJT09254.1"/>
    </source>
</evidence>
<dbReference type="InterPro" id="IPR032675">
    <property type="entry name" value="LRR_dom_sf"/>
</dbReference>
<dbReference type="Gene3D" id="3.80.10.10">
    <property type="entry name" value="Ribonuclease Inhibitor"/>
    <property type="match status" value="1"/>
</dbReference>
<sequence length="431" mass="48184">MESDKPNATAKLPAELDYLIIDHLAGDQTALSACSRVCRSWAPVARSHLFRSLDIRSTAPNGRISAFKTFLQTCPDACAFIEDLTLGCDRFSGFDRKRPEPISLLCIHSMVMLLPKLQQLTFAGVSLQPKPLNGPDLPLASIPHLRRLRVLGCYFHDEDMSIALDAVCLFASLNELSFGGYWTSEHARASSVTRPPRVKIEHVQYDSLGAAQTILLSDFLRASGTFGASLKSLHFTWSTWAEVQECQKILVDAAPHLKRIELEPKEQFWEDGAPDDSSKWQALGLSRCAQLQSLCLHMNYSRMSYDMDGHNAFFDAVRAYIQVLAQQPPPLLRHLTLRIPVHLRQGREDVTQGSLWFQLDDAISMLPTLETVTLEIRPLETLRKAEEHTLSLGFQHALARVHARGILYILFEGILQNDLDDGPPGLLPPSP</sequence>